<dbReference type="AlphaFoldDB" id="A0AB34GRV4"/>
<comment type="caution">
    <text evidence="1">The sequence shown here is derived from an EMBL/GenBank/DDBJ whole genome shotgun (WGS) entry which is preliminary data.</text>
</comment>
<dbReference type="Proteomes" id="UP001159641">
    <property type="component" value="Unassembled WGS sequence"/>
</dbReference>
<evidence type="ECO:0000313" key="2">
    <source>
        <dbReference type="Proteomes" id="UP001159641"/>
    </source>
</evidence>
<dbReference type="EMBL" id="JAIQCJ010002090">
    <property type="protein sequence ID" value="KAJ8782793.1"/>
    <property type="molecule type" value="Genomic_DNA"/>
</dbReference>
<organism evidence="1 2">
    <name type="scientific">Eschrichtius robustus</name>
    <name type="common">California gray whale</name>
    <name type="synonym">Eschrichtius gibbosus</name>
    <dbReference type="NCBI Taxonomy" id="9764"/>
    <lineage>
        <taxon>Eukaryota</taxon>
        <taxon>Metazoa</taxon>
        <taxon>Chordata</taxon>
        <taxon>Craniata</taxon>
        <taxon>Vertebrata</taxon>
        <taxon>Euteleostomi</taxon>
        <taxon>Mammalia</taxon>
        <taxon>Eutheria</taxon>
        <taxon>Laurasiatheria</taxon>
        <taxon>Artiodactyla</taxon>
        <taxon>Whippomorpha</taxon>
        <taxon>Cetacea</taxon>
        <taxon>Mysticeti</taxon>
        <taxon>Eschrichtiidae</taxon>
        <taxon>Eschrichtius</taxon>
    </lineage>
</organism>
<evidence type="ECO:0000313" key="1">
    <source>
        <dbReference type="EMBL" id="KAJ8782793.1"/>
    </source>
</evidence>
<protein>
    <submittedName>
        <fullName evidence="1">Uncharacterized protein</fullName>
    </submittedName>
</protein>
<accession>A0AB34GRV4</accession>
<reference evidence="1 2" key="1">
    <citation type="submission" date="2022-11" db="EMBL/GenBank/DDBJ databases">
        <title>Whole genome sequence of Eschrichtius robustus ER-17-0199.</title>
        <authorList>
            <person name="Bruniche-Olsen A."/>
            <person name="Black A.N."/>
            <person name="Fields C.J."/>
            <person name="Walden K."/>
            <person name="Dewoody J.A."/>
        </authorList>
    </citation>
    <scope>NUCLEOTIDE SEQUENCE [LARGE SCALE GENOMIC DNA]</scope>
    <source>
        <strain evidence="1">ER-17-0199</strain>
        <tissue evidence="1">Blubber</tissue>
    </source>
</reference>
<sequence>MSPKQIKREKTPPIRDIMVTFQNMTNDKKITNASQGKTTVMSKSLKKLVEESREKNQPEVDMSDRSISNMLDVNGLCKFSGGPSPRRSWTGFTCRGLSSESLQSEFVLSQLENGHESQVKNPRTVAAGPHQFSRLIDGLRVDLTTQFTKEPLGVLMEN</sequence>
<keyword evidence="2" id="KW-1185">Reference proteome</keyword>
<proteinExistence type="predicted"/>
<gene>
    <name evidence="1" type="ORF">J1605_009875</name>
</gene>
<name>A0AB34GRV4_ESCRO</name>